<dbReference type="EMBL" id="JAOQBH010000012">
    <property type="protein sequence ID" value="KAJ4127982.1"/>
    <property type="molecule type" value="Genomic_DNA"/>
</dbReference>
<keyword evidence="3" id="KW-1185">Reference proteome</keyword>
<dbReference type="Proteomes" id="UP001152024">
    <property type="component" value="Unassembled WGS sequence"/>
</dbReference>
<feature type="compositionally biased region" description="Polar residues" evidence="1">
    <location>
        <begin position="15"/>
        <end position="31"/>
    </location>
</feature>
<feature type="region of interest" description="Disordered" evidence="1">
    <location>
        <begin position="1"/>
        <end position="31"/>
    </location>
</feature>
<evidence type="ECO:0000313" key="2">
    <source>
        <dbReference type="EMBL" id="KAJ4127982.1"/>
    </source>
</evidence>
<proteinExistence type="predicted"/>
<protein>
    <submittedName>
        <fullName evidence="2">Uncharacterized protein</fullName>
    </submittedName>
</protein>
<sequence length="271" mass="31126">MESSKDSTTHHGSGPQEQGSMSSTTECSGTTHPRFDVITARYRAAWPELRPNDGVEVSKAPLPSFIVPHVSTIEEKAREILAQYQIKFEDEEEDEVEVQIVDQGHYTERIPTLRIVAPWSVDKQEDWKNAVHDMAEFIYKFSQEAKFDHTKVHVDMKDPKLTKIIYCHPVEESFCDTAEWDTIRKVVRQRLNAFKATKGKVSVIMLLRYGVLEQREANPVTIFIGCFADSDETGWLKVIEDIQMNIAEHGWTDVYIHIEHSWAESLIDDFG</sequence>
<name>A0ABQ8R6R0_FUSEQ</name>
<accession>A0ABQ8R6R0</accession>
<evidence type="ECO:0000256" key="1">
    <source>
        <dbReference type="SAM" id="MobiDB-lite"/>
    </source>
</evidence>
<comment type="caution">
    <text evidence="2">The sequence shown here is derived from an EMBL/GenBank/DDBJ whole genome shotgun (WGS) entry which is preliminary data.</text>
</comment>
<evidence type="ECO:0000313" key="3">
    <source>
        <dbReference type="Proteomes" id="UP001152024"/>
    </source>
</evidence>
<organism evidence="2 3">
    <name type="scientific">Fusarium equiseti</name>
    <name type="common">Fusarium scirpi</name>
    <dbReference type="NCBI Taxonomy" id="61235"/>
    <lineage>
        <taxon>Eukaryota</taxon>
        <taxon>Fungi</taxon>
        <taxon>Dikarya</taxon>
        <taxon>Ascomycota</taxon>
        <taxon>Pezizomycotina</taxon>
        <taxon>Sordariomycetes</taxon>
        <taxon>Hypocreomycetidae</taxon>
        <taxon>Hypocreales</taxon>
        <taxon>Nectriaceae</taxon>
        <taxon>Fusarium</taxon>
        <taxon>Fusarium incarnatum-equiseti species complex</taxon>
    </lineage>
</organism>
<gene>
    <name evidence="2" type="ORF">NW768_008265</name>
</gene>
<reference evidence="2" key="1">
    <citation type="submission" date="2022-09" db="EMBL/GenBank/DDBJ databases">
        <title>Fusarium specimens isolated from Avocado Roots.</title>
        <authorList>
            <person name="Stajich J."/>
            <person name="Roper C."/>
            <person name="Heimlech-Rivalta G."/>
        </authorList>
    </citation>
    <scope>NUCLEOTIDE SEQUENCE</scope>
    <source>
        <strain evidence="2">CF00095</strain>
    </source>
</reference>